<dbReference type="EMBL" id="CP000360">
    <property type="protein sequence ID" value="ABF39250.1"/>
    <property type="molecule type" value="Genomic_DNA"/>
</dbReference>
<keyword evidence="9 11" id="KW-0472">Membrane</keyword>
<dbReference type="GO" id="GO:0098797">
    <property type="term" value="C:plasma membrane protein complex"/>
    <property type="evidence" value="ECO:0007669"/>
    <property type="project" value="TreeGrafter"/>
</dbReference>
<evidence type="ECO:0000256" key="3">
    <source>
        <dbReference type="ARBA" id="ARBA00022448"/>
    </source>
</evidence>
<keyword evidence="6 11" id="KW-0812">Transmembrane</keyword>
<dbReference type="AlphaFoldDB" id="Q1IV50"/>
<dbReference type="InterPro" id="IPR006260">
    <property type="entry name" value="TonB/TolA_C"/>
</dbReference>
<evidence type="ECO:0000256" key="2">
    <source>
        <dbReference type="ARBA" id="ARBA00006555"/>
    </source>
</evidence>
<feature type="transmembrane region" description="Helical" evidence="11">
    <location>
        <begin position="31"/>
        <end position="50"/>
    </location>
</feature>
<gene>
    <name evidence="13" type="ordered locus">Acid345_0245</name>
</gene>
<evidence type="ECO:0000256" key="6">
    <source>
        <dbReference type="ARBA" id="ARBA00022692"/>
    </source>
</evidence>
<evidence type="ECO:0000259" key="12">
    <source>
        <dbReference type="PROSITE" id="PS52015"/>
    </source>
</evidence>
<dbReference type="GO" id="GO:0015031">
    <property type="term" value="P:protein transport"/>
    <property type="evidence" value="ECO:0007669"/>
    <property type="project" value="UniProtKB-KW"/>
</dbReference>
<evidence type="ECO:0000256" key="1">
    <source>
        <dbReference type="ARBA" id="ARBA00004383"/>
    </source>
</evidence>
<keyword evidence="14" id="KW-1185">Reference proteome</keyword>
<dbReference type="GO" id="GO:0055085">
    <property type="term" value="P:transmembrane transport"/>
    <property type="evidence" value="ECO:0007669"/>
    <property type="project" value="InterPro"/>
</dbReference>
<evidence type="ECO:0000313" key="14">
    <source>
        <dbReference type="Proteomes" id="UP000002432"/>
    </source>
</evidence>
<feature type="domain" description="TonB C-terminal" evidence="12">
    <location>
        <begin position="165"/>
        <end position="255"/>
    </location>
</feature>
<dbReference type="Gene3D" id="3.30.1150.10">
    <property type="match status" value="1"/>
</dbReference>
<keyword evidence="4" id="KW-1003">Cell membrane</keyword>
<name>Q1IV50_KORVE</name>
<evidence type="ECO:0000256" key="11">
    <source>
        <dbReference type="SAM" id="Phobius"/>
    </source>
</evidence>
<evidence type="ECO:0000256" key="4">
    <source>
        <dbReference type="ARBA" id="ARBA00022475"/>
    </source>
</evidence>
<evidence type="ECO:0000313" key="13">
    <source>
        <dbReference type="EMBL" id="ABF39250.1"/>
    </source>
</evidence>
<evidence type="ECO:0000256" key="10">
    <source>
        <dbReference type="SAM" id="MobiDB-lite"/>
    </source>
</evidence>
<dbReference type="InterPro" id="IPR037682">
    <property type="entry name" value="TonB_C"/>
</dbReference>
<dbReference type="Proteomes" id="UP000002432">
    <property type="component" value="Chromosome"/>
</dbReference>
<protein>
    <submittedName>
        <fullName evidence="13">Outer membrane transport energization protein TonB</fullName>
    </submittedName>
</protein>
<evidence type="ECO:0000256" key="9">
    <source>
        <dbReference type="ARBA" id="ARBA00023136"/>
    </source>
</evidence>
<proteinExistence type="inferred from homology"/>
<comment type="similarity">
    <text evidence="2">Belongs to the TonB family.</text>
</comment>
<dbReference type="Pfam" id="PF03544">
    <property type="entry name" value="TonB_C"/>
    <property type="match status" value="1"/>
</dbReference>
<dbReference type="SUPFAM" id="SSF74653">
    <property type="entry name" value="TolA/TonB C-terminal domain"/>
    <property type="match status" value="1"/>
</dbReference>
<organism evidence="13 14">
    <name type="scientific">Koribacter versatilis (strain Ellin345)</name>
    <dbReference type="NCBI Taxonomy" id="204669"/>
    <lineage>
        <taxon>Bacteria</taxon>
        <taxon>Pseudomonadati</taxon>
        <taxon>Acidobacteriota</taxon>
        <taxon>Terriglobia</taxon>
        <taxon>Terriglobales</taxon>
        <taxon>Candidatus Korobacteraceae</taxon>
        <taxon>Candidatus Korobacter</taxon>
    </lineage>
</organism>
<dbReference type="NCBIfam" id="TIGR01352">
    <property type="entry name" value="tonB_Cterm"/>
    <property type="match status" value="1"/>
</dbReference>
<accession>Q1IV50</accession>
<dbReference type="GO" id="GO:0031992">
    <property type="term" value="F:energy transducer activity"/>
    <property type="evidence" value="ECO:0007669"/>
    <property type="project" value="TreeGrafter"/>
</dbReference>
<dbReference type="InterPro" id="IPR051045">
    <property type="entry name" value="TonB-dependent_transducer"/>
</dbReference>
<evidence type="ECO:0000256" key="8">
    <source>
        <dbReference type="ARBA" id="ARBA00022989"/>
    </source>
</evidence>
<dbReference type="PANTHER" id="PTHR33446:SF2">
    <property type="entry name" value="PROTEIN TONB"/>
    <property type="match status" value="1"/>
</dbReference>
<keyword evidence="8 11" id="KW-1133">Transmembrane helix</keyword>
<comment type="subcellular location">
    <subcellularLocation>
        <location evidence="1">Cell inner membrane</location>
        <topology evidence="1">Single-pass membrane protein</topology>
        <orientation evidence="1">Periplasmic side</orientation>
    </subcellularLocation>
</comment>
<dbReference type="HOGENOM" id="CLU_1133161_0_0_0"/>
<keyword evidence="7" id="KW-0653">Protein transport</keyword>
<keyword evidence="3" id="KW-0813">Transport</keyword>
<dbReference type="EnsemblBacteria" id="ABF39250">
    <property type="protein sequence ID" value="ABF39250"/>
    <property type="gene ID" value="Acid345_0245"/>
</dbReference>
<dbReference type="KEGG" id="aba:Acid345_0245"/>
<feature type="region of interest" description="Disordered" evidence="10">
    <location>
        <begin position="147"/>
        <end position="167"/>
    </location>
</feature>
<evidence type="ECO:0000256" key="5">
    <source>
        <dbReference type="ARBA" id="ARBA00022519"/>
    </source>
</evidence>
<evidence type="ECO:0000256" key="7">
    <source>
        <dbReference type="ARBA" id="ARBA00022927"/>
    </source>
</evidence>
<dbReference type="eggNOG" id="COG0810">
    <property type="taxonomic scope" value="Bacteria"/>
</dbReference>
<keyword evidence="5" id="KW-0997">Cell inner membrane</keyword>
<dbReference type="STRING" id="204669.Acid345_0245"/>
<reference evidence="13 14" key="1">
    <citation type="journal article" date="2009" name="Appl. Environ. Microbiol.">
        <title>Three genomes from the phylum Acidobacteria provide insight into the lifestyles of these microorganisms in soils.</title>
        <authorList>
            <person name="Ward N.L."/>
            <person name="Challacombe J.F."/>
            <person name="Janssen P.H."/>
            <person name="Henrissat B."/>
            <person name="Coutinho P.M."/>
            <person name="Wu M."/>
            <person name="Xie G."/>
            <person name="Haft D.H."/>
            <person name="Sait M."/>
            <person name="Badger J."/>
            <person name="Barabote R.D."/>
            <person name="Bradley B."/>
            <person name="Brettin T.S."/>
            <person name="Brinkac L.M."/>
            <person name="Bruce D."/>
            <person name="Creasy T."/>
            <person name="Daugherty S.C."/>
            <person name="Davidsen T.M."/>
            <person name="DeBoy R.T."/>
            <person name="Detter J.C."/>
            <person name="Dodson R.J."/>
            <person name="Durkin A.S."/>
            <person name="Ganapathy A."/>
            <person name="Gwinn-Giglio M."/>
            <person name="Han C.S."/>
            <person name="Khouri H."/>
            <person name="Kiss H."/>
            <person name="Kothari S.P."/>
            <person name="Madupu R."/>
            <person name="Nelson K.E."/>
            <person name="Nelson W.C."/>
            <person name="Paulsen I."/>
            <person name="Penn K."/>
            <person name="Ren Q."/>
            <person name="Rosovitz M.J."/>
            <person name="Selengut J.D."/>
            <person name="Shrivastava S."/>
            <person name="Sullivan S.A."/>
            <person name="Tapia R."/>
            <person name="Thompson L.S."/>
            <person name="Watkins K.L."/>
            <person name="Yang Q."/>
            <person name="Yu C."/>
            <person name="Zafar N."/>
            <person name="Zhou L."/>
            <person name="Kuske C.R."/>
        </authorList>
    </citation>
    <scope>NUCLEOTIDE SEQUENCE [LARGE SCALE GENOMIC DNA]</scope>
    <source>
        <strain evidence="13 14">Ellin345</strain>
    </source>
</reference>
<sequence length="255" mass="28369">MRVEEKEHTMFEQSLVEISAETKRRKRWTQLISYSLEATAVVVLLAFPLVHTEALPLDDSPKIFPPIYHAPPHVDVITEHAPAPRPVRDNHVMINPYLAPTSVGKTIDRSHDADKYSAAEELVCVGCIPDPTGTDSSRHNPVLESVLRPGPVQPTHRAAPVTRTSKSQESLLLRQVKPTYPRMAVMTRTQGVVQLHAIIGRDGSIQQLQVVSGSPFLVQAALEAVQQWKYRPYLLNGEPVEVETQITVNFTLNGN</sequence>
<dbReference type="PROSITE" id="PS52015">
    <property type="entry name" value="TONB_CTD"/>
    <property type="match status" value="1"/>
</dbReference>
<dbReference type="PANTHER" id="PTHR33446">
    <property type="entry name" value="PROTEIN TONB-RELATED"/>
    <property type="match status" value="1"/>
</dbReference>